<feature type="compositionally biased region" description="Pro residues" evidence="1">
    <location>
        <begin position="49"/>
        <end position="59"/>
    </location>
</feature>
<feature type="compositionally biased region" description="Polar residues" evidence="1">
    <location>
        <begin position="36"/>
        <end position="45"/>
    </location>
</feature>
<feature type="domain" description="Protein kinase" evidence="2">
    <location>
        <begin position="681"/>
        <end position="947"/>
    </location>
</feature>
<dbReference type="InterPro" id="IPR051681">
    <property type="entry name" value="Ser/Thr_Kinases-Pseudokinases"/>
</dbReference>
<feature type="region of interest" description="Disordered" evidence="1">
    <location>
        <begin position="1"/>
        <end position="70"/>
    </location>
</feature>
<comment type="caution">
    <text evidence="3">The sequence shown here is derived from an EMBL/GenBank/DDBJ whole genome shotgun (WGS) entry which is preliminary data.</text>
</comment>
<dbReference type="SUPFAM" id="SSF56112">
    <property type="entry name" value="Protein kinase-like (PK-like)"/>
    <property type="match status" value="1"/>
</dbReference>
<feature type="region of interest" description="Disordered" evidence="1">
    <location>
        <begin position="119"/>
        <end position="140"/>
    </location>
</feature>
<feature type="compositionally biased region" description="Polar residues" evidence="1">
    <location>
        <begin position="131"/>
        <end position="140"/>
    </location>
</feature>
<sequence>MPQSSTSAKWKQLFHVSAKAKGGESEPRESREPGVTASTSASNSRHIPIPFPFSKPTLPPHSTSMLAPTPSSKYRHVSNFSPVVGSFEERDLVLAPMISLNQYKSTAAYSSSTSISSAEESPIASSVPAGSRSSIESPCDNSSGVGASLLSMDYPRRVPAASFKSLPSRSSRRGKTSPARATLAPPVLPLQQGFTVLATMDTECYVMVKIVGNTSPKMVRECLLAKFRVNIGHDSLDQAKFLIYQTEIGSSAISKALSDEELFERLTTFGDDKGTSKFLISRLSINIHKRSQVKSSDERIILVTADSERYITVRITEAKTPTYITEWIFTKLRMYDKGDRIRFLIYKTEIGAAKAAPAEAISEEKLFELCKTHGDAKGTLKFLVQPDPISLFLHLLSSIVGASSPPSPPSLPRSPRRRSRSTLSFPSPRSPRSRSPPPPPPPPPPRSPPRRSRSTISFPSPPRSPRSRSRSLSPPPSPPPQPMVTPELDVVLQQIPRIQQRRPLASHSGSDGSIDSSESVYQDASQDNEQTADVPIHTQFHPDIIKTSVLPSNEQLFSDDTLQYLSRSSSGGLWHPPDRKQPKNRREAALSRDIADIRRGSLTREGSSRNQLQQNINAYYKYDKGLVQELANFFQTELDSLVSSGTSDLNKYRERCLQALLHISKSHFILPSSFVLEDIQKVGSNPIAAGGFSDVWQGLLGEQSVGLKVLRLIAEPDEDKRVKTRKQFCNEALLWRQLKHPNILTLLGVNIDLFYPSFCLISPWMVNRDIVTYLKRNPEHNRHNALLEIANGLSYLHSREPSVVHGDVRGANILVTNDLHCCLADFGLARVVAQTQVWSNDATSSNKGTIRWMAPELFDLKNSKEYNWSRDIYAFACTIIEILSLKIPFPDLTDYEVVLSVAEKGAQPCRPQNVWCPDPIWEVTTRCLARNPKSRPSAQRVYEDLFDLKAPGYISYFRQQMMRQ</sequence>
<evidence type="ECO:0000256" key="1">
    <source>
        <dbReference type="SAM" id="MobiDB-lite"/>
    </source>
</evidence>
<gene>
    <name evidence="3" type="ORF">D9757_002538</name>
</gene>
<dbReference type="PANTHER" id="PTHR44329">
    <property type="entry name" value="SERINE/THREONINE-PROTEIN KINASE TNNI3K-RELATED"/>
    <property type="match status" value="1"/>
</dbReference>
<organism evidence="3 4">
    <name type="scientific">Collybiopsis confluens</name>
    <dbReference type="NCBI Taxonomy" id="2823264"/>
    <lineage>
        <taxon>Eukaryota</taxon>
        <taxon>Fungi</taxon>
        <taxon>Dikarya</taxon>
        <taxon>Basidiomycota</taxon>
        <taxon>Agaricomycotina</taxon>
        <taxon>Agaricomycetes</taxon>
        <taxon>Agaricomycetidae</taxon>
        <taxon>Agaricales</taxon>
        <taxon>Marasmiineae</taxon>
        <taxon>Omphalotaceae</taxon>
        <taxon>Collybiopsis</taxon>
    </lineage>
</organism>
<feature type="region of interest" description="Disordered" evidence="1">
    <location>
        <begin position="499"/>
        <end position="530"/>
    </location>
</feature>
<feature type="compositionally biased region" description="Low complexity" evidence="1">
    <location>
        <begin position="499"/>
        <end position="519"/>
    </location>
</feature>
<dbReference type="GO" id="GO:0005524">
    <property type="term" value="F:ATP binding"/>
    <property type="evidence" value="ECO:0007669"/>
    <property type="project" value="InterPro"/>
</dbReference>
<dbReference type="EMBL" id="JAACJN010000009">
    <property type="protein sequence ID" value="KAF5391629.1"/>
    <property type="molecule type" value="Genomic_DNA"/>
</dbReference>
<keyword evidence="4" id="KW-1185">Reference proteome</keyword>
<evidence type="ECO:0000313" key="3">
    <source>
        <dbReference type="EMBL" id="KAF5391629.1"/>
    </source>
</evidence>
<feature type="compositionally biased region" description="Low complexity" evidence="1">
    <location>
        <begin position="119"/>
        <end position="129"/>
    </location>
</feature>
<dbReference type="PANTHER" id="PTHR44329:SF214">
    <property type="entry name" value="PROTEIN KINASE DOMAIN-CONTAINING PROTEIN"/>
    <property type="match status" value="1"/>
</dbReference>
<dbReference type="Gene3D" id="1.10.510.10">
    <property type="entry name" value="Transferase(Phosphotransferase) domain 1"/>
    <property type="match status" value="1"/>
</dbReference>
<dbReference type="OrthoDB" id="346907at2759"/>
<dbReference type="InterPro" id="IPR011009">
    <property type="entry name" value="Kinase-like_dom_sf"/>
</dbReference>
<dbReference type="PROSITE" id="PS50011">
    <property type="entry name" value="PROTEIN_KINASE_DOM"/>
    <property type="match status" value="1"/>
</dbReference>
<proteinExistence type="predicted"/>
<feature type="region of interest" description="Disordered" evidence="1">
    <location>
        <begin position="402"/>
        <end position="485"/>
    </location>
</feature>
<feature type="compositionally biased region" description="Basic and acidic residues" evidence="1">
    <location>
        <begin position="21"/>
        <end position="32"/>
    </location>
</feature>
<dbReference type="InterPro" id="IPR000719">
    <property type="entry name" value="Prot_kinase_dom"/>
</dbReference>
<feature type="compositionally biased region" description="Polar residues" evidence="1">
    <location>
        <begin position="60"/>
        <end position="70"/>
    </location>
</feature>
<evidence type="ECO:0000259" key="2">
    <source>
        <dbReference type="PROSITE" id="PS50011"/>
    </source>
</evidence>
<dbReference type="GO" id="GO:0004674">
    <property type="term" value="F:protein serine/threonine kinase activity"/>
    <property type="evidence" value="ECO:0007669"/>
    <property type="project" value="TreeGrafter"/>
</dbReference>
<protein>
    <recommendedName>
        <fullName evidence="2">Protein kinase domain-containing protein</fullName>
    </recommendedName>
</protein>
<feature type="compositionally biased region" description="Polar residues" evidence="1">
    <location>
        <begin position="520"/>
        <end position="530"/>
    </location>
</feature>
<name>A0A8H5MF74_9AGAR</name>
<dbReference type="Proteomes" id="UP000518752">
    <property type="component" value="Unassembled WGS sequence"/>
</dbReference>
<dbReference type="AlphaFoldDB" id="A0A8H5MF74"/>
<feature type="region of interest" description="Disordered" evidence="1">
    <location>
        <begin position="567"/>
        <end position="589"/>
    </location>
</feature>
<dbReference type="InterPro" id="IPR008266">
    <property type="entry name" value="Tyr_kinase_AS"/>
</dbReference>
<reference evidence="3 4" key="1">
    <citation type="journal article" date="2020" name="ISME J.">
        <title>Uncovering the hidden diversity of litter-decomposition mechanisms in mushroom-forming fungi.</title>
        <authorList>
            <person name="Floudas D."/>
            <person name="Bentzer J."/>
            <person name="Ahren D."/>
            <person name="Johansson T."/>
            <person name="Persson P."/>
            <person name="Tunlid A."/>
        </authorList>
    </citation>
    <scope>NUCLEOTIDE SEQUENCE [LARGE SCALE GENOMIC DNA]</scope>
    <source>
        <strain evidence="3 4">CBS 406.79</strain>
    </source>
</reference>
<feature type="compositionally biased region" description="Pro residues" evidence="1">
    <location>
        <begin position="434"/>
        <end position="447"/>
    </location>
</feature>
<feature type="compositionally biased region" description="Basic and acidic residues" evidence="1">
    <location>
        <begin position="576"/>
        <end position="589"/>
    </location>
</feature>
<feature type="compositionally biased region" description="Pro residues" evidence="1">
    <location>
        <begin position="473"/>
        <end position="483"/>
    </location>
</feature>
<accession>A0A8H5MF74</accession>
<dbReference type="InterPro" id="IPR001245">
    <property type="entry name" value="Ser-Thr/Tyr_kinase_cat_dom"/>
</dbReference>
<evidence type="ECO:0000313" key="4">
    <source>
        <dbReference type="Proteomes" id="UP000518752"/>
    </source>
</evidence>
<dbReference type="PROSITE" id="PS00109">
    <property type="entry name" value="PROTEIN_KINASE_TYR"/>
    <property type="match status" value="1"/>
</dbReference>
<dbReference type="Pfam" id="PF07714">
    <property type="entry name" value="PK_Tyr_Ser-Thr"/>
    <property type="match status" value="1"/>
</dbReference>